<keyword evidence="3" id="KW-0143">Chaperone</keyword>
<reference evidence="4 5" key="1">
    <citation type="submission" date="2023-05" db="EMBL/GenBank/DDBJ databases">
        <title>Pseudodonghicola sp. nov.</title>
        <authorList>
            <person name="Huang J."/>
        </authorList>
    </citation>
    <scope>NUCLEOTIDE SEQUENCE [LARGE SCALE GENOMIC DNA]</scope>
    <source>
        <strain evidence="4 5">IC7</strain>
    </source>
</reference>
<comment type="similarity">
    <text evidence="1">Belongs to the ATP12 family.</text>
</comment>
<proteinExistence type="inferred from homology"/>
<keyword evidence="2" id="KW-0809">Transit peptide</keyword>
<evidence type="ECO:0000256" key="1">
    <source>
        <dbReference type="ARBA" id="ARBA00008231"/>
    </source>
</evidence>
<gene>
    <name evidence="4" type="ORF">QO033_13540</name>
</gene>
<dbReference type="InterPro" id="IPR042272">
    <property type="entry name" value="ATP12_ATP_synth-F1-assembly_N"/>
</dbReference>
<dbReference type="Proteomes" id="UP001243757">
    <property type="component" value="Unassembled WGS sequence"/>
</dbReference>
<dbReference type="EMBL" id="JASNJD010000009">
    <property type="protein sequence ID" value="MDK3018701.1"/>
    <property type="molecule type" value="Genomic_DNA"/>
</dbReference>
<sequence length="234" mass="26046">MSEWKRKRFWDAATVEAAEDGFTVLLDGRAVKTPAKAALILPTARMAEAVAAEWAAQGEEIDPLAMPFTRSANAAIDKVRPQQAEVADMLADYGDSDLLCYRADAPRELADRQAELWDPALDWAATALGARLEPRAGIMHQPQAPKALARLRAQVHALDPFRLAAFHDLVSLTGSLVLGFAAAEGWRDAESIWQLSRLDELWQEEQWGRDDEAHATAEHKRRAFLHAKDFFDFS</sequence>
<evidence type="ECO:0000313" key="5">
    <source>
        <dbReference type="Proteomes" id="UP001243757"/>
    </source>
</evidence>
<comment type="caution">
    <text evidence="4">The sequence shown here is derived from an EMBL/GenBank/DDBJ whole genome shotgun (WGS) entry which is preliminary data.</text>
</comment>
<dbReference type="Pfam" id="PF07542">
    <property type="entry name" value="ATP12"/>
    <property type="match status" value="1"/>
</dbReference>
<name>A0ABT7F267_9RHOB</name>
<evidence type="ECO:0000313" key="4">
    <source>
        <dbReference type="EMBL" id="MDK3018701.1"/>
    </source>
</evidence>
<protein>
    <submittedName>
        <fullName evidence="4">ATP12 family protein</fullName>
    </submittedName>
</protein>
<dbReference type="PANTHER" id="PTHR21013:SF10">
    <property type="entry name" value="ATP SYNTHASE MITOCHONDRIAL F1 COMPLEX ASSEMBLY FACTOR 2"/>
    <property type="match status" value="1"/>
</dbReference>
<dbReference type="InterPro" id="IPR023335">
    <property type="entry name" value="ATP12_ortho_dom_sf"/>
</dbReference>
<evidence type="ECO:0000256" key="2">
    <source>
        <dbReference type="ARBA" id="ARBA00022946"/>
    </source>
</evidence>
<dbReference type="Gene3D" id="1.10.3580.10">
    <property type="entry name" value="ATP12 ATPase"/>
    <property type="match status" value="1"/>
</dbReference>
<keyword evidence="5" id="KW-1185">Reference proteome</keyword>
<dbReference type="InterPro" id="IPR011419">
    <property type="entry name" value="ATP12_ATP_synth-F1-assembly"/>
</dbReference>
<dbReference type="RefSeq" id="WP_284481510.1">
    <property type="nucleotide sequence ID" value="NZ_JASNJD010000009.1"/>
</dbReference>
<evidence type="ECO:0000256" key="3">
    <source>
        <dbReference type="ARBA" id="ARBA00023186"/>
    </source>
</evidence>
<dbReference type="Gene3D" id="3.30.2180.10">
    <property type="entry name" value="ATP12-like"/>
    <property type="match status" value="1"/>
</dbReference>
<dbReference type="PANTHER" id="PTHR21013">
    <property type="entry name" value="ATP SYNTHASE MITOCHONDRIAL F1 COMPLEX ASSEMBLY FACTOR 2/ATP12 PROTEIN, MITOCHONDRIAL PRECURSOR"/>
    <property type="match status" value="1"/>
</dbReference>
<dbReference type="SUPFAM" id="SSF160909">
    <property type="entry name" value="ATP12-like"/>
    <property type="match status" value="1"/>
</dbReference>
<organism evidence="4 5">
    <name type="scientific">Pseudodonghicola flavimaris</name>
    <dbReference type="NCBI Taxonomy" id="3050036"/>
    <lineage>
        <taxon>Bacteria</taxon>
        <taxon>Pseudomonadati</taxon>
        <taxon>Pseudomonadota</taxon>
        <taxon>Alphaproteobacteria</taxon>
        <taxon>Rhodobacterales</taxon>
        <taxon>Paracoccaceae</taxon>
        <taxon>Pseudodonghicola</taxon>
    </lineage>
</organism>
<accession>A0ABT7F267</accession>